<gene>
    <name evidence="5" type="ORF">ACFQH9_31540</name>
</gene>
<dbReference type="InterPro" id="IPR006016">
    <property type="entry name" value="UspA"/>
</dbReference>
<evidence type="ECO:0000259" key="4">
    <source>
        <dbReference type="Pfam" id="PF00582"/>
    </source>
</evidence>
<dbReference type="RefSeq" id="WP_379572038.1">
    <property type="nucleotide sequence ID" value="NZ_JBHSQK010000126.1"/>
</dbReference>
<feature type="domain" description="UspA" evidence="4">
    <location>
        <begin position="152"/>
        <end position="285"/>
    </location>
</feature>
<dbReference type="PANTHER" id="PTHR46268">
    <property type="entry name" value="STRESS RESPONSE PROTEIN NHAX"/>
    <property type="match status" value="1"/>
</dbReference>
<dbReference type="SUPFAM" id="SSF52402">
    <property type="entry name" value="Adenine nucleotide alpha hydrolases-like"/>
    <property type="match status" value="2"/>
</dbReference>
<feature type="domain" description="UspA" evidence="4">
    <location>
        <begin position="6"/>
        <end position="136"/>
    </location>
</feature>
<keyword evidence="6" id="KW-1185">Reference proteome</keyword>
<comment type="caution">
    <text evidence="5">The sequence shown here is derived from an EMBL/GenBank/DDBJ whole genome shotgun (WGS) entry which is preliminary data.</text>
</comment>
<dbReference type="InterPro" id="IPR014729">
    <property type="entry name" value="Rossmann-like_a/b/a_fold"/>
</dbReference>
<reference evidence="6" key="1">
    <citation type="journal article" date="2019" name="Int. J. Syst. Evol. Microbiol.">
        <title>The Global Catalogue of Microorganisms (GCM) 10K type strain sequencing project: providing services to taxonomists for standard genome sequencing and annotation.</title>
        <authorList>
            <consortium name="The Broad Institute Genomics Platform"/>
            <consortium name="The Broad Institute Genome Sequencing Center for Infectious Disease"/>
            <person name="Wu L."/>
            <person name="Ma J."/>
        </authorList>
    </citation>
    <scope>NUCLEOTIDE SEQUENCE [LARGE SCALE GENOMIC DNA]</scope>
    <source>
        <strain evidence="6">CGMCC 4.7397</strain>
    </source>
</reference>
<organism evidence="5 6">
    <name type="scientific">Pseudonocardia lutea</name>
    <dbReference type="NCBI Taxonomy" id="2172015"/>
    <lineage>
        <taxon>Bacteria</taxon>
        <taxon>Bacillati</taxon>
        <taxon>Actinomycetota</taxon>
        <taxon>Actinomycetes</taxon>
        <taxon>Pseudonocardiales</taxon>
        <taxon>Pseudonocardiaceae</taxon>
        <taxon>Pseudonocardia</taxon>
    </lineage>
</organism>
<dbReference type="Gene3D" id="3.40.50.620">
    <property type="entry name" value="HUPs"/>
    <property type="match status" value="2"/>
</dbReference>
<dbReference type="InterPro" id="IPR006015">
    <property type="entry name" value="Universal_stress_UspA"/>
</dbReference>
<keyword evidence="3" id="KW-0067">ATP-binding</keyword>
<protein>
    <submittedName>
        <fullName evidence="5">Universal stress protein</fullName>
    </submittedName>
</protein>
<accession>A0ABW1IIE7</accession>
<dbReference type="Proteomes" id="UP001596119">
    <property type="component" value="Unassembled WGS sequence"/>
</dbReference>
<comment type="similarity">
    <text evidence="1">Belongs to the universal stress protein A family.</text>
</comment>
<dbReference type="Pfam" id="PF00582">
    <property type="entry name" value="Usp"/>
    <property type="match status" value="2"/>
</dbReference>
<evidence type="ECO:0000256" key="3">
    <source>
        <dbReference type="ARBA" id="ARBA00022840"/>
    </source>
</evidence>
<evidence type="ECO:0000256" key="1">
    <source>
        <dbReference type="ARBA" id="ARBA00008791"/>
    </source>
</evidence>
<evidence type="ECO:0000256" key="2">
    <source>
        <dbReference type="ARBA" id="ARBA00022741"/>
    </source>
</evidence>
<name>A0ABW1IIE7_9PSEU</name>
<evidence type="ECO:0000313" key="5">
    <source>
        <dbReference type="EMBL" id="MFC5952803.1"/>
    </source>
</evidence>
<dbReference type="PRINTS" id="PR01438">
    <property type="entry name" value="UNVRSLSTRESS"/>
</dbReference>
<proteinExistence type="inferred from homology"/>
<dbReference type="PANTHER" id="PTHR46268:SF27">
    <property type="entry name" value="UNIVERSAL STRESS PROTEIN RV2623"/>
    <property type="match status" value="1"/>
</dbReference>
<dbReference type="EMBL" id="JBHSQK010000126">
    <property type="protein sequence ID" value="MFC5952803.1"/>
    <property type="molecule type" value="Genomic_DNA"/>
</dbReference>
<evidence type="ECO:0000313" key="6">
    <source>
        <dbReference type="Proteomes" id="UP001596119"/>
    </source>
</evidence>
<keyword evidence="2" id="KW-0547">Nucleotide-binding</keyword>
<sequence length="295" mass="30551">MTVQGTVVAGIDGSDLAIEAARWAAAEAARHRCVLRLVRAYRLPPSSDPEASSLLWSHAHHQLWSAAHCVRAVVPELAVEQVVAEGDPAEVLLRESAGARLLVVGTRGVGGFAALLVGSVGSALARRAECPLVVVRGPVLPDAALVRVDRARPVVVGVDGSPASEPALAFAFAAADAWSAPLVAVHAWVEHLEEADALAGLAGLEEQERELLAERLAGWTVKYPGVPVTGELVHGPPARALVARSVNARLVVVGSVGRGRVGRALLGSTGRALLHHAHTPVAVVRPDAADRATAS</sequence>